<feature type="signal peptide" evidence="8">
    <location>
        <begin position="1"/>
        <end position="20"/>
    </location>
</feature>
<dbReference type="Proteomes" id="UP001589654">
    <property type="component" value="Unassembled WGS sequence"/>
</dbReference>
<evidence type="ECO:0000256" key="4">
    <source>
        <dbReference type="ARBA" id="ARBA00022982"/>
    </source>
</evidence>
<keyword evidence="1" id="KW-0813">Transport</keyword>
<keyword evidence="3 6" id="KW-0479">Metal-binding</keyword>
<proteinExistence type="predicted"/>
<keyword evidence="4" id="KW-0249">Electron transport</keyword>
<keyword evidence="8" id="KW-0732">Signal</keyword>
<keyword evidence="11" id="KW-1185">Reference proteome</keyword>
<evidence type="ECO:0000313" key="11">
    <source>
        <dbReference type="Proteomes" id="UP001589654"/>
    </source>
</evidence>
<feature type="region of interest" description="Disordered" evidence="7">
    <location>
        <begin position="23"/>
        <end position="49"/>
    </location>
</feature>
<dbReference type="InterPro" id="IPR002324">
    <property type="entry name" value="Cyt_c_ID"/>
</dbReference>
<evidence type="ECO:0000256" key="5">
    <source>
        <dbReference type="ARBA" id="ARBA00023004"/>
    </source>
</evidence>
<dbReference type="Pfam" id="PF00034">
    <property type="entry name" value="Cytochrom_C"/>
    <property type="match status" value="1"/>
</dbReference>
<evidence type="ECO:0000256" key="8">
    <source>
        <dbReference type="SAM" id="SignalP"/>
    </source>
</evidence>
<evidence type="ECO:0000313" key="10">
    <source>
        <dbReference type="EMBL" id="MFB9211360.1"/>
    </source>
</evidence>
<evidence type="ECO:0000256" key="3">
    <source>
        <dbReference type="ARBA" id="ARBA00022723"/>
    </source>
</evidence>
<dbReference type="RefSeq" id="WP_290248047.1">
    <property type="nucleotide sequence ID" value="NZ_JAUFQT010000001.1"/>
</dbReference>
<gene>
    <name evidence="10" type="ORF">ACFFUR_06035</name>
</gene>
<evidence type="ECO:0000259" key="9">
    <source>
        <dbReference type="PROSITE" id="PS51007"/>
    </source>
</evidence>
<dbReference type="Gene3D" id="1.10.760.10">
    <property type="entry name" value="Cytochrome c-like domain"/>
    <property type="match status" value="1"/>
</dbReference>
<evidence type="ECO:0000256" key="1">
    <source>
        <dbReference type="ARBA" id="ARBA00022448"/>
    </source>
</evidence>
<protein>
    <submittedName>
        <fullName evidence="10">C-type cytochrome</fullName>
    </submittedName>
</protein>
<feature type="domain" description="Cytochrome c" evidence="9">
    <location>
        <begin position="52"/>
        <end position="137"/>
    </location>
</feature>
<organism evidence="10 11">
    <name type="scientific">Echinicola jeungdonensis</name>
    <dbReference type="NCBI Taxonomy" id="709343"/>
    <lineage>
        <taxon>Bacteria</taxon>
        <taxon>Pseudomonadati</taxon>
        <taxon>Bacteroidota</taxon>
        <taxon>Cytophagia</taxon>
        <taxon>Cytophagales</taxon>
        <taxon>Cyclobacteriaceae</taxon>
        <taxon>Echinicola</taxon>
    </lineage>
</organism>
<dbReference type="PROSITE" id="PS51257">
    <property type="entry name" value="PROKAR_LIPOPROTEIN"/>
    <property type="match status" value="1"/>
</dbReference>
<name>A0ABV5J574_9BACT</name>
<dbReference type="PROSITE" id="PS51007">
    <property type="entry name" value="CYTC"/>
    <property type="match status" value="1"/>
</dbReference>
<evidence type="ECO:0000256" key="2">
    <source>
        <dbReference type="ARBA" id="ARBA00022617"/>
    </source>
</evidence>
<comment type="caution">
    <text evidence="10">The sequence shown here is derived from an EMBL/GenBank/DDBJ whole genome shotgun (WGS) entry which is preliminary data.</text>
</comment>
<dbReference type="PRINTS" id="PR00606">
    <property type="entry name" value="CYTCHROMECID"/>
</dbReference>
<dbReference type="InterPro" id="IPR036909">
    <property type="entry name" value="Cyt_c-like_dom_sf"/>
</dbReference>
<dbReference type="SUPFAM" id="SSF46626">
    <property type="entry name" value="Cytochrome c"/>
    <property type="match status" value="1"/>
</dbReference>
<evidence type="ECO:0000256" key="7">
    <source>
        <dbReference type="SAM" id="MobiDB-lite"/>
    </source>
</evidence>
<accession>A0ABV5J574</accession>
<sequence>MKFNRTLMISIIAISGLAYACGGSGEKKETEETQTTQETQQEEEGPNLEENPAYVEGLALVKGSDCTTCHLVERKVVGPAYNDVAEKYEDTEENIELLAGRVIAGSVGHWGEVPMPEHPGLTDEEAKKMVKYILLLK</sequence>
<keyword evidence="5 6" id="KW-0408">Iron</keyword>
<dbReference type="InterPro" id="IPR009056">
    <property type="entry name" value="Cyt_c-like_dom"/>
</dbReference>
<reference evidence="10 11" key="1">
    <citation type="submission" date="2024-09" db="EMBL/GenBank/DDBJ databases">
        <authorList>
            <person name="Sun Q."/>
            <person name="Mori K."/>
        </authorList>
    </citation>
    <scope>NUCLEOTIDE SEQUENCE [LARGE SCALE GENOMIC DNA]</scope>
    <source>
        <strain evidence="10 11">CECT 7682</strain>
    </source>
</reference>
<keyword evidence="2 6" id="KW-0349">Heme</keyword>
<dbReference type="EMBL" id="JBHMEW010000047">
    <property type="protein sequence ID" value="MFB9211360.1"/>
    <property type="molecule type" value="Genomic_DNA"/>
</dbReference>
<feature type="chain" id="PRO_5046286777" evidence="8">
    <location>
        <begin position="21"/>
        <end position="137"/>
    </location>
</feature>
<evidence type="ECO:0000256" key="6">
    <source>
        <dbReference type="PROSITE-ProRule" id="PRU00433"/>
    </source>
</evidence>